<keyword evidence="1" id="KW-0175">Coiled coil</keyword>
<name>A0A8S0ZN77_ARCPL</name>
<dbReference type="EMBL" id="CADEBC010000483">
    <property type="protein sequence ID" value="CAB3234664.1"/>
    <property type="molecule type" value="Genomic_DNA"/>
</dbReference>
<evidence type="ECO:0000313" key="3">
    <source>
        <dbReference type="EMBL" id="CAB3234664.1"/>
    </source>
</evidence>
<feature type="compositionally biased region" description="Polar residues" evidence="2">
    <location>
        <begin position="7"/>
        <end position="16"/>
    </location>
</feature>
<proteinExistence type="predicted"/>
<feature type="region of interest" description="Disordered" evidence="2">
    <location>
        <begin position="1"/>
        <end position="69"/>
    </location>
</feature>
<dbReference type="Proteomes" id="UP000494106">
    <property type="component" value="Unassembled WGS sequence"/>
</dbReference>
<feature type="coiled-coil region" evidence="1">
    <location>
        <begin position="165"/>
        <end position="206"/>
    </location>
</feature>
<reference evidence="3 4" key="1">
    <citation type="submission" date="2020-04" db="EMBL/GenBank/DDBJ databases">
        <authorList>
            <person name="Wallbank WR R."/>
            <person name="Pardo Diaz C."/>
            <person name="Kozak K."/>
            <person name="Martin S."/>
            <person name="Jiggins C."/>
            <person name="Moest M."/>
            <person name="Warren A I."/>
            <person name="Byers J.R.P. K."/>
            <person name="Montejo-Kovacevich G."/>
            <person name="Yen C E."/>
        </authorList>
    </citation>
    <scope>NUCLEOTIDE SEQUENCE [LARGE SCALE GENOMIC DNA]</scope>
</reference>
<comment type="caution">
    <text evidence="3">The sequence shown here is derived from an EMBL/GenBank/DDBJ whole genome shotgun (WGS) entry which is preliminary data.</text>
</comment>
<feature type="compositionally biased region" description="Basic and acidic residues" evidence="2">
    <location>
        <begin position="53"/>
        <end position="69"/>
    </location>
</feature>
<gene>
    <name evidence="3" type="ORF">APLA_LOCUS5721</name>
</gene>
<keyword evidence="4" id="KW-1185">Reference proteome</keyword>
<dbReference type="OrthoDB" id="7687266at2759"/>
<organism evidence="3 4">
    <name type="scientific">Arctia plantaginis</name>
    <name type="common">Wood tiger moth</name>
    <name type="synonym">Phalaena plantaginis</name>
    <dbReference type="NCBI Taxonomy" id="874455"/>
    <lineage>
        <taxon>Eukaryota</taxon>
        <taxon>Metazoa</taxon>
        <taxon>Ecdysozoa</taxon>
        <taxon>Arthropoda</taxon>
        <taxon>Hexapoda</taxon>
        <taxon>Insecta</taxon>
        <taxon>Pterygota</taxon>
        <taxon>Neoptera</taxon>
        <taxon>Endopterygota</taxon>
        <taxon>Lepidoptera</taxon>
        <taxon>Glossata</taxon>
        <taxon>Ditrysia</taxon>
        <taxon>Noctuoidea</taxon>
        <taxon>Erebidae</taxon>
        <taxon>Arctiinae</taxon>
        <taxon>Arctia</taxon>
    </lineage>
</organism>
<evidence type="ECO:0000256" key="1">
    <source>
        <dbReference type="SAM" id="Coils"/>
    </source>
</evidence>
<dbReference type="AlphaFoldDB" id="A0A8S0ZN77"/>
<protein>
    <submittedName>
        <fullName evidence="3">Uncharacterized protein</fullName>
    </submittedName>
</protein>
<sequence>MAAQGTCAASPSQPRGRSSAAHITRGSAWLTTAISNNERDESPGTDGNVSPEPPDRPPGKVRQVHPEDKTQVLAYDSTYRKKNKPKNLDLEENHYNHLANTNVAMSPMYPLTPNICVEGGKIEFIKSPAGSARNSMALASPPQTPLLARRGSRDKREVRIYDEPTEKFDGDKELLEKRIKQLEAQLEEEKRRTQRERMAVTKLQNKLIKVLASTDSVITLCTNTYRNKSLRKHTNESISILISRGAAGARAPQTQTQECA</sequence>
<evidence type="ECO:0000313" key="4">
    <source>
        <dbReference type="Proteomes" id="UP000494106"/>
    </source>
</evidence>
<evidence type="ECO:0000256" key="2">
    <source>
        <dbReference type="SAM" id="MobiDB-lite"/>
    </source>
</evidence>
<accession>A0A8S0ZN77</accession>